<keyword evidence="2" id="KW-1185">Reference proteome</keyword>
<name>A0ACC3BMA4_PYRYE</name>
<evidence type="ECO:0000313" key="1">
    <source>
        <dbReference type="EMBL" id="KAK1858723.1"/>
    </source>
</evidence>
<organism evidence="1 2">
    <name type="scientific">Pyropia yezoensis</name>
    <name type="common">Susabi-nori</name>
    <name type="synonym">Porphyra yezoensis</name>
    <dbReference type="NCBI Taxonomy" id="2788"/>
    <lineage>
        <taxon>Eukaryota</taxon>
        <taxon>Rhodophyta</taxon>
        <taxon>Bangiophyceae</taxon>
        <taxon>Bangiales</taxon>
        <taxon>Bangiaceae</taxon>
        <taxon>Pyropia</taxon>
    </lineage>
</organism>
<sequence length="117" mass="13217">MPDARVTLRRRNPYATLSNRVRKVKTPGGKLVVQYIKKAGASARCGDTKAKLHGISIGRPKDFMRMSKPKKRVTRVYGGNLCAKAVRERIVRAFLIEEQKIVKKVIKAQNQQKKASK</sequence>
<protein>
    <submittedName>
        <fullName evidence="1">Uncharacterized protein</fullName>
    </submittedName>
</protein>
<dbReference type="Proteomes" id="UP000798662">
    <property type="component" value="Chromosome 1"/>
</dbReference>
<evidence type="ECO:0000313" key="2">
    <source>
        <dbReference type="Proteomes" id="UP000798662"/>
    </source>
</evidence>
<accession>A0ACC3BMA4</accession>
<dbReference type="EMBL" id="CM020618">
    <property type="protein sequence ID" value="KAK1858723.1"/>
    <property type="molecule type" value="Genomic_DNA"/>
</dbReference>
<proteinExistence type="predicted"/>
<reference evidence="1" key="1">
    <citation type="submission" date="2019-11" db="EMBL/GenBank/DDBJ databases">
        <title>Nori genome reveals adaptations in red seaweeds to the harsh intertidal environment.</title>
        <authorList>
            <person name="Wang D."/>
            <person name="Mao Y."/>
        </authorList>
    </citation>
    <scope>NUCLEOTIDE SEQUENCE</scope>
    <source>
        <tissue evidence="1">Gametophyte</tissue>
    </source>
</reference>
<comment type="caution">
    <text evidence="1">The sequence shown here is derived from an EMBL/GenBank/DDBJ whole genome shotgun (WGS) entry which is preliminary data.</text>
</comment>
<gene>
    <name evidence="1" type="ORF">I4F81_001324</name>
</gene>